<evidence type="ECO:0000313" key="2">
    <source>
        <dbReference type="Proteomes" id="UP000187609"/>
    </source>
</evidence>
<name>A0A1J6HYE4_NICAT</name>
<comment type="caution">
    <text evidence="1">The sequence shown here is derived from an EMBL/GenBank/DDBJ whole genome shotgun (WGS) entry which is preliminary data.</text>
</comment>
<dbReference type="PANTHER" id="PTHR48044">
    <property type="entry name" value="GLYCOSYLTRANSFERASE"/>
    <property type="match status" value="1"/>
</dbReference>
<dbReference type="Gramene" id="OIS97353">
    <property type="protein sequence ID" value="OIS97353"/>
    <property type="gene ID" value="A4A49_60650"/>
</dbReference>
<dbReference type="SUPFAM" id="SSF53756">
    <property type="entry name" value="UDP-Glycosyltransferase/glycogen phosphorylase"/>
    <property type="match status" value="1"/>
</dbReference>
<dbReference type="Gene3D" id="3.40.50.2000">
    <property type="entry name" value="Glycogen Phosphorylase B"/>
    <property type="match status" value="1"/>
</dbReference>
<sequence>MESITMGVPILAWPMHSEQPWNATLITDILEVGIQVTEQAHQMELVNSLTIDKVVNRLMVSKEGKEIRSRAEKLGREVWQSRNGGGVSQLELSSFTAHISR</sequence>
<dbReference type="EMBL" id="MJEQ01037193">
    <property type="protein sequence ID" value="OIS97353.1"/>
    <property type="molecule type" value="Genomic_DNA"/>
</dbReference>
<organism evidence="1 2">
    <name type="scientific">Nicotiana attenuata</name>
    <name type="common">Coyote tobacco</name>
    <dbReference type="NCBI Taxonomy" id="49451"/>
    <lineage>
        <taxon>Eukaryota</taxon>
        <taxon>Viridiplantae</taxon>
        <taxon>Streptophyta</taxon>
        <taxon>Embryophyta</taxon>
        <taxon>Tracheophyta</taxon>
        <taxon>Spermatophyta</taxon>
        <taxon>Magnoliopsida</taxon>
        <taxon>eudicotyledons</taxon>
        <taxon>Gunneridae</taxon>
        <taxon>Pentapetalae</taxon>
        <taxon>asterids</taxon>
        <taxon>lamiids</taxon>
        <taxon>Solanales</taxon>
        <taxon>Solanaceae</taxon>
        <taxon>Nicotianoideae</taxon>
        <taxon>Nicotianeae</taxon>
        <taxon>Nicotiana</taxon>
    </lineage>
</organism>
<evidence type="ECO:0000313" key="1">
    <source>
        <dbReference type="EMBL" id="OIS97353.1"/>
    </source>
</evidence>
<dbReference type="Proteomes" id="UP000187609">
    <property type="component" value="Unassembled WGS sequence"/>
</dbReference>
<dbReference type="PANTHER" id="PTHR48044:SF7">
    <property type="entry name" value="GLYCOSYLTRANSFERASE"/>
    <property type="match status" value="1"/>
</dbReference>
<gene>
    <name evidence="1" type="primary">ZOG1_13</name>
    <name evidence="1" type="ORF">A4A49_60650</name>
</gene>
<reference evidence="1" key="1">
    <citation type="submission" date="2016-11" db="EMBL/GenBank/DDBJ databases">
        <title>The genome of Nicotiana attenuata.</title>
        <authorList>
            <person name="Xu S."/>
            <person name="Brockmoeller T."/>
            <person name="Gaquerel E."/>
            <person name="Navarro A."/>
            <person name="Kuhl H."/>
            <person name="Gase K."/>
            <person name="Ling Z."/>
            <person name="Zhou W."/>
            <person name="Kreitzer C."/>
            <person name="Stanke M."/>
            <person name="Tang H."/>
            <person name="Lyons E."/>
            <person name="Pandey P."/>
            <person name="Pandey S.P."/>
            <person name="Timmermann B."/>
            <person name="Baldwin I.T."/>
        </authorList>
    </citation>
    <scope>NUCLEOTIDE SEQUENCE [LARGE SCALE GENOMIC DNA]</scope>
    <source>
        <strain evidence="1">UT</strain>
    </source>
</reference>
<dbReference type="STRING" id="49451.A0A1J6HYE4"/>
<dbReference type="GO" id="GO:0008194">
    <property type="term" value="F:UDP-glycosyltransferase activity"/>
    <property type="evidence" value="ECO:0007669"/>
    <property type="project" value="UniProtKB-ARBA"/>
</dbReference>
<dbReference type="AlphaFoldDB" id="A0A1J6HYE4"/>
<accession>A0A1J6HYE4</accession>
<dbReference type="OMA" id="MRERAQC"/>
<dbReference type="SMR" id="A0A1J6HYE4"/>
<keyword evidence="2" id="KW-1185">Reference proteome</keyword>
<protein>
    <submittedName>
        <fullName evidence="1">Zeatin o-glucosyltransferase</fullName>
    </submittedName>
</protein>
<proteinExistence type="predicted"/>
<dbReference type="GO" id="GO:1901135">
    <property type="term" value="P:carbohydrate derivative metabolic process"/>
    <property type="evidence" value="ECO:0007669"/>
    <property type="project" value="UniProtKB-ARBA"/>
</dbReference>